<reference evidence="4" key="1">
    <citation type="submission" date="2017-02" db="UniProtKB">
        <authorList>
            <consortium name="WormBaseParasite"/>
        </authorList>
    </citation>
    <scope>IDENTIFICATION</scope>
</reference>
<feature type="compositionally biased region" description="Polar residues" evidence="1">
    <location>
        <begin position="1"/>
        <end position="36"/>
    </location>
</feature>
<feature type="region of interest" description="Disordered" evidence="1">
    <location>
        <begin position="1"/>
        <end position="43"/>
    </location>
</feature>
<dbReference type="STRING" id="451379.A0A0N5AFA5"/>
<keyword evidence="2" id="KW-1133">Transmembrane helix</keyword>
<dbReference type="Proteomes" id="UP000046393">
    <property type="component" value="Unplaced"/>
</dbReference>
<proteinExistence type="predicted"/>
<keyword evidence="2" id="KW-0812">Transmembrane</keyword>
<keyword evidence="2" id="KW-0472">Membrane</keyword>
<protein>
    <submittedName>
        <fullName evidence="4">Uncharacterized protein</fullName>
    </submittedName>
</protein>
<feature type="transmembrane region" description="Helical" evidence="2">
    <location>
        <begin position="69"/>
        <end position="87"/>
    </location>
</feature>
<sequence length="140" mass="15774">MRTASSGRNSDQNGITNQQTVRSNNKSSGKNVSPQKGSAEMNAWLRRKDYNPMKAAAEARKLQQLKSRLFMTFYVLLLEIILFGNNLTRSRYNKSQDDLCEESCCGSRSVLATYSKGVSENLNRLKLAEKNADTSVFFFS</sequence>
<evidence type="ECO:0000313" key="4">
    <source>
        <dbReference type="WBParaSite" id="SMUV_0000295101-mRNA-1"/>
    </source>
</evidence>
<dbReference type="AlphaFoldDB" id="A0A0N5AFA5"/>
<name>A0A0N5AFA5_9BILA</name>
<dbReference type="WBParaSite" id="SMUV_0000295101-mRNA-1">
    <property type="protein sequence ID" value="SMUV_0000295101-mRNA-1"/>
    <property type="gene ID" value="SMUV_0000295101"/>
</dbReference>
<keyword evidence="3" id="KW-1185">Reference proteome</keyword>
<accession>A0A0N5AFA5</accession>
<evidence type="ECO:0000256" key="2">
    <source>
        <dbReference type="SAM" id="Phobius"/>
    </source>
</evidence>
<evidence type="ECO:0000256" key="1">
    <source>
        <dbReference type="SAM" id="MobiDB-lite"/>
    </source>
</evidence>
<evidence type="ECO:0000313" key="3">
    <source>
        <dbReference type="Proteomes" id="UP000046393"/>
    </source>
</evidence>
<organism evidence="3 4">
    <name type="scientific">Syphacia muris</name>
    <dbReference type="NCBI Taxonomy" id="451379"/>
    <lineage>
        <taxon>Eukaryota</taxon>
        <taxon>Metazoa</taxon>
        <taxon>Ecdysozoa</taxon>
        <taxon>Nematoda</taxon>
        <taxon>Chromadorea</taxon>
        <taxon>Rhabditida</taxon>
        <taxon>Spirurina</taxon>
        <taxon>Oxyuridomorpha</taxon>
        <taxon>Oxyuroidea</taxon>
        <taxon>Oxyuridae</taxon>
        <taxon>Syphacia</taxon>
    </lineage>
</organism>